<proteinExistence type="predicted"/>
<sequence>MIPARAVLGGLILVLGSFGAAADDRIACPLTLDVAYTKVAKLDFGAPVPDEPLDIEGFEPRVATATVRLIAPDIAPGADAKNEISYGMADNAETAKPGELLVFTIWAAGEKAPVFPAFVTCHYEGGLVLQRALPASTRACTLRSAWKKSAPNEPTTRQLYTRAEFTCRQ</sequence>
<dbReference type="STRING" id="595536.GCA_000178815_01523"/>
<evidence type="ECO:0000313" key="2">
    <source>
        <dbReference type="EMBL" id="ATQ69617.1"/>
    </source>
</evidence>
<dbReference type="RefSeq" id="WP_003613747.1">
    <property type="nucleotide sequence ID" value="NZ_ADVE02000001.1"/>
</dbReference>
<dbReference type="EMBL" id="CP023737">
    <property type="protein sequence ID" value="ATQ69617.1"/>
    <property type="molecule type" value="Genomic_DNA"/>
</dbReference>
<feature type="chain" id="PRO_5013628855" evidence="1">
    <location>
        <begin position="23"/>
        <end position="169"/>
    </location>
</feature>
<gene>
    <name evidence="2" type="ORF">CQW49_18295</name>
</gene>
<accession>A0A2D2D3R4</accession>
<protein>
    <submittedName>
        <fullName evidence="2">Uncharacterized protein</fullName>
    </submittedName>
</protein>
<dbReference type="KEGG" id="mtw:CQW49_18295"/>
<feature type="signal peptide" evidence="1">
    <location>
        <begin position="1"/>
        <end position="22"/>
    </location>
</feature>
<keyword evidence="3" id="KW-1185">Reference proteome</keyword>
<evidence type="ECO:0000313" key="3">
    <source>
        <dbReference type="Proteomes" id="UP000230709"/>
    </source>
</evidence>
<organism evidence="2 3">
    <name type="scientific">Methylosinus trichosporium (strain ATCC 35070 / NCIMB 11131 / UNIQEM 75 / OB3b)</name>
    <dbReference type="NCBI Taxonomy" id="595536"/>
    <lineage>
        <taxon>Bacteria</taxon>
        <taxon>Pseudomonadati</taxon>
        <taxon>Pseudomonadota</taxon>
        <taxon>Alphaproteobacteria</taxon>
        <taxon>Hyphomicrobiales</taxon>
        <taxon>Methylocystaceae</taxon>
        <taxon>Methylosinus</taxon>
    </lineage>
</organism>
<reference evidence="3" key="1">
    <citation type="submission" date="2017-10" db="EMBL/GenBank/DDBJ databases">
        <title>Completed PacBio SMRT sequence of Methylosinus trichosporium OB3b reveals presence of a third large plasmid.</title>
        <authorList>
            <person name="Charles T.C."/>
            <person name="Lynch M.D.J."/>
            <person name="Heil J.R."/>
            <person name="Cheng J."/>
        </authorList>
    </citation>
    <scope>NUCLEOTIDE SEQUENCE [LARGE SCALE GENOMIC DNA]</scope>
    <source>
        <strain evidence="3">OB3b</strain>
    </source>
</reference>
<keyword evidence="1" id="KW-0732">Signal</keyword>
<name>A0A2D2D3R4_METT3</name>
<dbReference type="Proteomes" id="UP000230709">
    <property type="component" value="Chromosome"/>
</dbReference>
<evidence type="ECO:0000256" key="1">
    <source>
        <dbReference type="SAM" id="SignalP"/>
    </source>
</evidence>
<dbReference type="AlphaFoldDB" id="A0A2D2D3R4"/>